<dbReference type="OrthoDB" id="1381053at2"/>
<comment type="caution">
    <text evidence="1">The sequence shown here is derived from an EMBL/GenBank/DDBJ whole genome shotgun (WGS) entry which is preliminary data.</text>
</comment>
<name>A0A4S4A489_9FLAO</name>
<evidence type="ECO:0008006" key="3">
    <source>
        <dbReference type="Google" id="ProtNLM"/>
    </source>
</evidence>
<proteinExistence type="predicted"/>
<gene>
    <name evidence="1" type="ORF">E6C50_02555</name>
</gene>
<evidence type="ECO:0000313" key="1">
    <source>
        <dbReference type="EMBL" id="THF53103.1"/>
    </source>
</evidence>
<evidence type="ECO:0000313" key="2">
    <source>
        <dbReference type="Proteomes" id="UP000307507"/>
    </source>
</evidence>
<dbReference type="EMBL" id="SSNZ01000001">
    <property type="protein sequence ID" value="THF53103.1"/>
    <property type="molecule type" value="Genomic_DNA"/>
</dbReference>
<dbReference type="AlphaFoldDB" id="A0A4S4A489"/>
<accession>A0A4S4A489</accession>
<organism evidence="1 2">
    <name type="scientific">Flavobacterium supellecticarium</name>
    <dbReference type="NCBI Taxonomy" id="2565924"/>
    <lineage>
        <taxon>Bacteria</taxon>
        <taxon>Pseudomonadati</taxon>
        <taxon>Bacteroidota</taxon>
        <taxon>Flavobacteriia</taxon>
        <taxon>Flavobacteriales</taxon>
        <taxon>Flavobacteriaceae</taxon>
        <taxon>Flavobacterium</taxon>
    </lineage>
</organism>
<dbReference type="Proteomes" id="UP000307507">
    <property type="component" value="Unassembled WGS sequence"/>
</dbReference>
<reference evidence="1 2" key="1">
    <citation type="submission" date="2019-04" db="EMBL/GenBank/DDBJ databases">
        <title>Flavobacterium sp. nov. isolated from construction timber.</title>
        <authorList>
            <person name="Lin S.-Y."/>
            <person name="Chang C.-T."/>
            <person name="Young C.-C."/>
        </authorList>
    </citation>
    <scope>NUCLEOTIDE SEQUENCE [LARGE SCALE GENOMIC DNA]</scope>
    <source>
        <strain evidence="1 2">CC-CTC003</strain>
    </source>
</reference>
<sequence>MNHGEINKEVTERLKQIYAPYFDSEYLDQNLEVPRIYTDNVQKLDVGDLYSLSRALSNTESWTKMFDDEFLERRDANQLTKNDKLFLVIGEWGSHHEFLLCCDKSSEDFAKIFDFNDAHPWCGHHNEVEWADFREFLKEDFKIDLE</sequence>
<dbReference type="RefSeq" id="WP_136401627.1">
    <property type="nucleotide sequence ID" value="NZ_SSNZ01000001.1"/>
</dbReference>
<protein>
    <recommendedName>
        <fullName evidence="3">SMI1/KNR4 family protein</fullName>
    </recommendedName>
</protein>
<keyword evidence="2" id="KW-1185">Reference proteome</keyword>